<evidence type="ECO:0000313" key="8">
    <source>
        <dbReference type="EMBL" id="RRJ62073.1"/>
    </source>
</evidence>
<evidence type="ECO:0000256" key="1">
    <source>
        <dbReference type="ARBA" id="ARBA00022448"/>
    </source>
</evidence>
<name>A0A3P3U0L9_9BACL</name>
<evidence type="ECO:0000256" key="6">
    <source>
        <dbReference type="PIRSR" id="PIRSR000699-2"/>
    </source>
</evidence>
<gene>
    <name evidence="8" type="ORF">EHV15_03175</name>
</gene>
<feature type="active site" description="Tele-phosphohistidine intermediate" evidence="5">
    <location>
        <position position="75"/>
    </location>
</feature>
<dbReference type="GO" id="GO:0046872">
    <property type="term" value="F:metal ion binding"/>
    <property type="evidence" value="ECO:0007669"/>
    <property type="project" value="UniProtKB-KW"/>
</dbReference>
<keyword evidence="2" id="KW-0762">Sugar transport</keyword>
<dbReference type="AlphaFoldDB" id="A0A3P3U0L9"/>
<proteinExistence type="predicted"/>
<evidence type="ECO:0000256" key="3">
    <source>
        <dbReference type="ARBA" id="ARBA00022679"/>
    </source>
</evidence>
<dbReference type="PIRSF" id="PIRSF000699">
    <property type="entry name" value="PTS_IILac_III"/>
    <property type="match status" value="1"/>
</dbReference>
<dbReference type="SUPFAM" id="SSF46973">
    <property type="entry name" value="Enzyme IIa from lactose specific PTS, IIa-lac"/>
    <property type="match status" value="1"/>
</dbReference>
<keyword evidence="6" id="KW-0460">Magnesium</keyword>
<dbReference type="GO" id="GO:0009401">
    <property type="term" value="P:phosphoenolpyruvate-dependent sugar phosphotransferase system"/>
    <property type="evidence" value="ECO:0007669"/>
    <property type="project" value="UniProtKB-KW"/>
</dbReference>
<dbReference type="Pfam" id="PF02255">
    <property type="entry name" value="PTS_IIA"/>
    <property type="match status" value="1"/>
</dbReference>
<dbReference type="Proteomes" id="UP000267017">
    <property type="component" value="Unassembled WGS sequence"/>
</dbReference>
<dbReference type="PROSITE" id="PS51095">
    <property type="entry name" value="PTS_EIIA_TYPE_3"/>
    <property type="match status" value="1"/>
</dbReference>
<dbReference type="InterPro" id="IPR036542">
    <property type="entry name" value="PTS_IIA_lac/cel_sf"/>
</dbReference>
<dbReference type="OrthoDB" id="350602at2"/>
<sequence>MEFEQIVMQIIASSGEARSLCLKAVRIAREGRLEEAGELLKQAKEQLGKAHKVQTGLIQAEGRGEKTEVTILMIHAQDHLMNALTVRELIVELIEEIRQRQALEQKLKGLVD</sequence>
<organism evidence="8 9">
    <name type="scientific">Paenibacillus oralis</name>
    <dbReference type="NCBI Taxonomy" id="2490856"/>
    <lineage>
        <taxon>Bacteria</taxon>
        <taxon>Bacillati</taxon>
        <taxon>Bacillota</taxon>
        <taxon>Bacilli</taxon>
        <taxon>Bacillales</taxon>
        <taxon>Paenibacillaceae</taxon>
        <taxon>Paenibacillus</taxon>
    </lineage>
</organism>
<dbReference type="InterPro" id="IPR003188">
    <property type="entry name" value="PTS_IIA_lac/cel"/>
</dbReference>
<evidence type="ECO:0000256" key="4">
    <source>
        <dbReference type="ARBA" id="ARBA00022683"/>
    </source>
</evidence>
<dbReference type="GO" id="GO:0016740">
    <property type="term" value="F:transferase activity"/>
    <property type="evidence" value="ECO:0007669"/>
    <property type="project" value="UniProtKB-KW"/>
</dbReference>
<protein>
    <submittedName>
        <fullName evidence="8">PTS lactose/cellobiose transporter subunit IIA</fullName>
    </submittedName>
</protein>
<dbReference type="Gene3D" id="1.20.58.80">
    <property type="entry name" value="Phosphotransferase system, lactose/cellobiose-type IIA subunit"/>
    <property type="match status" value="1"/>
</dbReference>
<accession>A0A3P3U0L9</accession>
<feature type="binding site" evidence="6">
    <location>
        <position position="78"/>
    </location>
    <ligand>
        <name>Mg(2+)</name>
        <dbReference type="ChEBI" id="CHEBI:18420"/>
        <note>ligand shared between all trimeric partners</note>
    </ligand>
</feature>
<dbReference type="CDD" id="cd00215">
    <property type="entry name" value="PTS_IIA_lac"/>
    <property type="match status" value="1"/>
</dbReference>
<comment type="cofactor">
    <cofactor evidence="6">
        <name>Mg(2+)</name>
        <dbReference type="ChEBI" id="CHEBI:18420"/>
    </cofactor>
    <text evidence="6">Binds 1 Mg(2+) ion per trimer.</text>
</comment>
<dbReference type="EMBL" id="RRCN01000001">
    <property type="protein sequence ID" value="RRJ62073.1"/>
    <property type="molecule type" value="Genomic_DNA"/>
</dbReference>
<dbReference type="PANTHER" id="PTHR34382:SF7">
    <property type="entry name" value="PTS SYSTEM N,N'-DIACETYLCHITOBIOSE-SPECIFIC EIIA COMPONENT"/>
    <property type="match status" value="1"/>
</dbReference>
<evidence type="ECO:0000313" key="9">
    <source>
        <dbReference type="Proteomes" id="UP000267017"/>
    </source>
</evidence>
<keyword evidence="6" id="KW-0479">Metal-binding</keyword>
<dbReference type="RefSeq" id="WP_128629989.1">
    <property type="nucleotide sequence ID" value="NZ_RRCN01000001.1"/>
</dbReference>
<dbReference type="PANTHER" id="PTHR34382">
    <property type="entry name" value="PTS SYSTEM N,N'-DIACETYLCHITOBIOSE-SPECIFIC EIIA COMPONENT"/>
    <property type="match status" value="1"/>
</dbReference>
<keyword evidence="9" id="KW-1185">Reference proteome</keyword>
<evidence type="ECO:0000256" key="2">
    <source>
        <dbReference type="ARBA" id="ARBA00022597"/>
    </source>
</evidence>
<evidence type="ECO:0000256" key="5">
    <source>
        <dbReference type="PIRSR" id="PIRSR000699-1"/>
    </source>
</evidence>
<comment type="caution">
    <text evidence="8">The sequence shown here is derived from an EMBL/GenBank/DDBJ whole genome shotgun (WGS) entry which is preliminary data.</text>
</comment>
<reference evidence="8 9" key="1">
    <citation type="submission" date="2018-11" db="EMBL/GenBank/DDBJ databases">
        <title>Genome sequencing of Paenibacillus sp. KCOM 3021 (= ChDC PVNT-B20).</title>
        <authorList>
            <person name="Kook J.-K."/>
            <person name="Park S.-N."/>
            <person name="Lim Y.K."/>
        </authorList>
    </citation>
    <scope>NUCLEOTIDE SEQUENCE [LARGE SCALE GENOMIC DNA]</scope>
    <source>
        <strain evidence="8 9">KCOM 3021</strain>
    </source>
</reference>
<feature type="modified residue" description="Phosphohistidine; by HPr" evidence="7">
    <location>
        <position position="75"/>
    </location>
</feature>
<evidence type="ECO:0000256" key="7">
    <source>
        <dbReference type="PROSITE-ProRule" id="PRU00418"/>
    </source>
</evidence>
<keyword evidence="4" id="KW-0598">Phosphotransferase system</keyword>
<keyword evidence="3" id="KW-0808">Transferase</keyword>
<keyword evidence="1" id="KW-0813">Transport</keyword>